<name>A0A8H3FD74_9LECA</name>
<accession>A0A8H3FD74</accession>
<protein>
    <recommendedName>
        <fullName evidence="2">DUF6594 domain-containing protein</fullName>
    </recommendedName>
</protein>
<organism evidence="3 4">
    <name type="scientific">Imshaugia aleurites</name>
    <dbReference type="NCBI Taxonomy" id="172621"/>
    <lineage>
        <taxon>Eukaryota</taxon>
        <taxon>Fungi</taxon>
        <taxon>Dikarya</taxon>
        <taxon>Ascomycota</taxon>
        <taxon>Pezizomycotina</taxon>
        <taxon>Lecanoromycetes</taxon>
        <taxon>OSLEUM clade</taxon>
        <taxon>Lecanoromycetidae</taxon>
        <taxon>Lecanorales</taxon>
        <taxon>Lecanorineae</taxon>
        <taxon>Parmeliaceae</taxon>
        <taxon>Imshaugia</taxon>
    </lineage>
</organism>
<gene>
    <name evidence="3" type="ORF">IMSHALPRED_004943</name>
</gene>
<dbReference type="AlphaFoldDB" id="A0A8H3FD74"/>
<dbReference type="Proteomes" id="UP000664534">
    <property type="component" value="Unassembled WGS sequence"/>
</dbReference>
<feature type="domain" description="DUF6594" evidence="2">
    <location>
        <begin position="105"/>
        <end position="264"/>
    </location>
</feature>
<dbReference type="Pfam" id="PF20237">
    <property type="entry name" value="DUF6594"/>
    <property type="match status" value="1"/>
</dbReference>
<evidence type="ECO:0000259" key="2">
    <source>
        <dbReference type="Pfam" id="PF20237"/>
    </source>
</evidence>
<dbReference type="OrthoDB" id="3533814at2759"/>
<evidence type="ECO:0000256" key="1">
    <source>
        <dbReference type="SAM" id="MobiDB-lite"/>
    </source>
</evidence>
<keyword evidence="4" id="KW-1185">Reference proteome</keyword>
<proteinExistence type="predicted"/>
<comment type="caution">
    <text evidence="3">The sequence shown here is derived from an EMBL/GenBank/DDBJ whole genome shotgun (WGS) entry which is preliminary data.</text>
</comment>
<feature type="region of interest" description="Disordered" evidence="1">
    <location>
        <begin position="29"/>
        <end position="56"/>
    </location>
</feature>
<evidence type="ECO:0000313" key="4">
    <source>
        <dbReference type="Proteomes" id="UP000664534"/>
    </source>
</evidence>
<dbReference type="InterPro" id="IPR046529">
    <property type="entry name" value="DUF6594"/>
</dbReference>
<reference evidence="3" key="1">
    <citation type="submission" date="2021-03" db="EMBL/GenBank/DDBJ databases">
        <authorList>
            <person name="Tagirdzhanova G."/>
        </authorList>
    </citation>
    <scope>NUCLEOTIDE SEQUENCE</scope>
</reference>
<evidence type="ECO:0000313" key="3">
    <source>
        <dbReference type="EMBL" id="CAF9920507.1"/>
    </source>
</evidence>
<dbReference type="PANTHER" id="PTHR34502:SF3">
    <property type="entry name" value="DUF6594 DOMAIN-CONTAINING PROTEIN"/>
    <property type="match status" value="1"/>
</dbReference>
<dbReference type="EMBL" id="CAJPDT010000025">
    <property type="protein sequence ID" value="CAF9920507.1"/>
    <property type="molecule type" value="Genomic_DNA"/>
</dbReference>
<dbReference type="PANTHER" id="PTHR34502">
    <property type="entry name" value="DUF6594 DOMAIN-CONTAINING PROTEIN-RELATED"/>
    <property type="match status" value="1"/>
</dbReference>
<sequence length="272" mass="30394">MTEIRAQDTLDAKASATADGQAISAQTVTLPTHQQDSVPSPSRSCPGSSNPFEENSFTESGYVSDAIKSTIGTRLKKALRLRSSEESDVKIEQIINSLDDYNPGYGKVAAFEDLDGDFLVFRKFGWLHNYALLYLQDELVQQQEDIEAFDRWESTHGDPTKLVSRRNDYASQASRRKELVGNLHAKLAQYDELLLRTQKIRMIRRPTERSQSNLSKLVSNTGSLLSGESDWIRCGPDLAALGRGSEHGWLNTFLEDALNKISKKFTMACDPT</sequence>